<dbReference type="EMBL" id="CP064787">
    <property type="protein sequence ID" value="QSG06299.1"/>
    <property type="molecule type" value="Genomic_DNA"/>
</dbReference>
<reference evidence="1" key="1">
    <citation type="submission" date="2020-11" db="EMBL/GenBank/DDBJ databases">
        <title>Carbohydrate-dependent, anaerobic sulfur respiration: A novel catabolism in halophilic archaea.</title>
        <authorList>
            <person name="Sorokin D.Y."/>
            <person name="Messina E."/>
            <person name="Smedile F."/>
            <person name="La Cono V."/>
            <person name="Hallsworth J.E."/>
            <person name="Yakimov M.M."/>
        </authorList>
    </citation>
    <scope>NUCLEOTIDE SEQUENCE</scope>
    <source>
        <strain evidence="1">HSR12-1</strain>
    </source>
</reference>
<dbReference type="AlphaFoldDB" id="A0A897N5F8"/>
<protein>
    <submittedName>
        <fullName evidence="1">Uncharacterized protein</fullName>
    </submittedName>
</protein>
<evidence type="ECO:0000313" key="2">
    <source>
        <dbReference type="Proteomes" id="UP000663525"/>
    </source>
</evidence>
<gene>
    <name evidence="1" type="ORF">HSR121_1965</name>
</gene>
<evidence type="ECO:0000313" key="1">
    <source>
        <dbReference type="EMBL" id="QSG06299.1"/>
    </source>
</evidence>
<organism evidence="1 2">
    <name type="scientific">Halapricum desulfuricans</name>
    <dbReference type="NCBI Taxonomy" id="2841257"/>
    <lineage>
        <taxon>Archaea</taxon>
        <taxon>Methanobacteriati</taxon>
        <taxon>Methanobacteriota</taxon>
        <taxon>Stenosarchaea group</taxon>
        <taxon>Halobacteria</taxon>
        <taxon>Halobacteriales</taxon>
        <taxon>Haloarculaceae</taxon>
        <taxon>Halapricum</taxon>
    </lineage>
</organism>
<sequence length="67" mass="7427">MGASHVGVVGPRVADRLFDSCAIETGQRESTGPTRPLRKQGWTRRHRTAIRTLASAAFVCQYFARPQ</sequence>
<name>A0A897N5F8_9EURY</name>
<dbReference type="Proteomes" id="UP000663525">
    <property type="component" value="Chromosome"/>
</dbReference>
<proteinExistence type="predicted"/>
<accession>A0A897N5F8</accession>